<reference evidence="2" key="1">
    <citation type="submission" date="2011-03" db="EMBL/GenBank/DDBJ databases">
        <title>The Genome Sequence of Nematocida sp1 strain ERTm2.</title>
        <authorList>
            <consortium name="The Broad Institute Genome Sequencing Platform"/>
            <consortium name="The Broad Institute Genome Sequencing Center for Infectious Disease"/>
            <person name="Cuomo C."/>
            <person name="Troemel E."/>
            <person name="Young S.K."/>
            <person name="Zeng Q."/>
            <person name="Gargeya S."/>
            <person name="Fitzgerald M."/>
            <person name="Haas B."/>
            <person name="Abouelleil A."/>
            <person name="Alvarado L."/>
            <person name="Arachchi H.M."/>
            <person name="Berlin A."/>
            <person name="Brown A."/>
            <person name="Chapman S.B."/>
            <person name="Chen Z."/>
            <person name="Dunbar C."/>
            <person name="Freedman E."/>
            <person name="Gearin G."/>
            <person name="Gellesch M."/>
            <person name="Goldberg J."/>
            <person name="Griggs A."/>
            <person name="Gujja S."/>
            <person name="Heilman E.R."/>
            <person name="Heiman D."/>
            <person name="Howarth C."/>
            <person name="Larson L."/>
            <person name="Lui A."/>
            <person name="MacDonald P.J.P."/>
            <person name="Mehta T."/>
            <person name="Montmayeur A."/>
            <person name="Murphy C."/>
            <person name="Neiman D."/>
            <person name="Pearson M."/>
            <person name="Priest M."/>
            <person name="Roberts A."/>
            <person name="Saif S."/>
            <person name="Shea T."/>
            <person name="Shenoy N."/>
            <person name="Sisk P."/>
            <person name="Stolte C."/>
            <person name="Sykes S."/>
            <person name="White J."/>
            <person name="Yandava C."/>
            <person name="Wortman J."/>
            <person name="Nusbaum C."/>
            <person name="Birren B."/>
        </authorList>
    </citation>
    <scope>NUCLEOTIDE SEQUENCE</scope>
    <source>
        <strain evidence="2">ERTm2</strain>
    </source>
</reference>
<dbReference type="EMBL" id="JH604635">
    <property type="protein sequence ID" value="EHY65551.1"/>
    <property type="molecule type" value="Genomic_DNA"/>
</dbReference>
<feature type="transmembrane region" description="Helical" evidence="1">
    <location>
        <begin position="119"/>
        <end position="141"/>
    </location>
</feature>
<dbReference type="HOGENOM" id="CLU_519798_0_0_1"/>
<evidence type="ECO:0000313" key="2">
    <source>
        <dbReference type="EMBL" id="EHY65551.1"/>
    </source>
</evidence>
<keyword evidence="1" id="KW-0812">Transmembrane</keyword>
<feature type="transmembrane region" description="Helical" evidence="1">
    <location>
        <begin position="20"/>
        <end position="40"/>
    </location>
</feature>
<accession>H8ZD11</accession>
<feature type="transmembrane region" description="Helical" evidence="1">
    <location>
        <begin position="423"/>
        <end position="442"/>
    </location>
</feature>
<gene>
    <name evidence="2" type="ORF">NERG_01158</name>
</gene>
<proteinExistence type="predicted"/>
<evidence type="ECO:0000256" key="1">
    <source>
        <dbReference type="SAM" id="Phobius"/>
    </source>
</evidence>
<dbReference type="InterPro" id="IPR036259">
    <property type="entry name" value="MFS_trans_sf"/>
</dbReference>
<feature type="transmembrane region" description="Helical" evidence="1">
    <location>
        <begin position="328"/>
        <end position="347"/>
    </location>
</feature>
<feature type="transmembrane region" description="Helical" evidence="1">
    <location>
        <begin position="91"/>
        <end position="107"/>
    </location>
</feature>
<feature type="transmembrane region" description="Helical" evidence="1">
    <location>
        <begin position="359"/>
        <end position="379"/>
    </location>
</feature>
<organism evidence="2">
    <name type="scientific">Nematocida ausubeli (strain ATCC PRA-371 / ERTm2)</name>
    <name type="common">Nematode killer fungus</name>
    <dbReference type="NCBI Taxonomy" id="1913371"/>
    <lineage>
        <taxon>Eukaryota</taxon>
        <taxon>Fungi</taxon>
        <taxon>Fungi incertae sedis</taxon>
        <taxon>Microsporidia</taxon>
        <taxon>Nematocida</taxon>
    </lineage>
</organism>
<feature type="transmembrane region" description="Helical" evidence="1">
    <location>
        <begin position="214"/>
        <end position="235"/>
    </location>
</feature>
<protein>
    <submittedName>
        <fullName evidence="2">Uncharacterized protein</fullName>
    </submittedName>
</protein>
<dbReference type="SUPFAM" id="SSF103473">
    <property type="entry name" value="MFS general substrate transporter"/>
    <property type="match status" value="1"/>
</dbReference>
<feature type="transmembrane region" description="Helical" evidence="1">
    <location>
        <begin position="147"/>
        <end position="171"/>
    </location>
</feature>
<keyword evidence="1" id="KW-0472">Membrane</keyword>
<feature type="transmembrane region" description="Helical" evidence="1">
    <location>
        <begin position="191"/>
        <end position="208"/>
    </location>
</feature>
<dbReference type="AlphaFoldDB" id="H8ZD11"/>
<feature type="transmembrane region" description="Helical" evidence="1">
    <location>
        <begin position="391"/>
        <end position="411"/>
    </location>
</feature>
<dbReference type="Proteomes" id="UP000005622">
    <property type="component" value="Unassembled WGS sequence"/>
</dbReference>
<sequence>MHENHENSNEAVRKPNIKGFLNRHAVVITMVAMNVLVLLATEQLNIIRYKHMEKLNDFLNVTSEIFENNPEVVDFDTMIDHLDTGHKMKNIGMALGAGFSLIVTLSLKSKKNLMNFFTTAIQMLPGAMGGFVLMCVLLNYFDVSPMAYHFWAMNLIIGMCSGLINFLFLVLINERFSAEPNRTRKLINSSALLLVSTTICKLFLYFIFNNASNNGLAIVSFGLFLLCTVITYFLYIPAGKQLLRKYFTEPGNPPNNRNPLIIPSISVYNPDTTLVPGKSTSIFDNPVKLKWKNPEHILLIIWCISASILRNGYFTTDIISFIEHIALMHPYMFLLFPLISAGIYFFISRFNSGYIGVQVYFLYIAHLFCLLGVFLLGYINTGYIRDIVVAVYFITFHLSISLISPVIPLLLGHTVSSPFTIGIFLMVLHGMDAFMESFTYYIMESKVIQVIVLIFSFFSCVLVIPVIKTVIEQEKTENDSGFLNSFWREPSIGGSFMELSELSVTPRELSVASRETQESEIFGL</sequence>
<keyword evidence="1" id="KW-1133">Transmembrane helix</keyword>
<name>H8ZD11_NEMA1</name>
<feature type="transmembrane region" description="Helical" evidence="1">
    <location>
        <begin position="448"/>
        <end position="467"/>
    </location>
</feature>